<feature type="transmembrane region" description="Helical" evidence="7">
    <location>
        <begin position="281"/>
        <end position="304"/>
    </location>
</feature>
<sequence>MSRSESTPRRRPGWSAGLALAAVGAAAGYGIHALVPAIPWLTSSLVLGVIVGSLPVFRPALGGVLRPGLAIASRRLLRLGIVVLGLGLSLGDIAALGWVAILSIVALVVVSFLLTLLIARLFRLEGDQPVLLAAGFSICGVSAVGAMAAARGSDDKDTATPVTLVTLYGTLAIVVLPFLASLLHLDDQQFGHWVGASVHDVGQVVATAQTAGAAALAVAVVVKLTRVLMLAPMVAVTSLVTRRRAAGADRSIPLPAVVPLFIVGFLAAVLIRSFVPLPAEVLVAAGVLQSALLACALFAIGASLRLEELARSGARALAAGLVSWGVILCLSLGLVYLS</sequence>
<feature type="transmembrane region" description="Helical" evidence="7">
    <location>
        <begin position="316"/>
        <end position="337"/>
    </location>
</feature>
<evidence type="ECO:0000313" key="8">
    <source>
        <dbReference type="EMBL" id="TXN30008.1"/>
    </source>
</evidence>
<protein>
    <submittedName>
        <fullName evidence="8">Putative sulfate exporter family transporter</fullName>
    </submittedName>
</protein>
<evidence type="ECO:0000313" key="9">
    <source>
        <dbReference type="Proteomes" id="UP000321379"/>
    </source>
</evidence>
<keyword evidence="4 7" id="KW-0812">Transmembrane</keyword>
<dbReference type="InterPro" id="IPR018383">
    <property type="entry name" value="UPF0324_pro"/>
</dbReference>
<evidence type="ECO:0000256" key="2">
    <source>
        <dbReference type="ARBA" id="ARBA00007977"/>
    </source>
</evidence>
<evidence type="ECO:0000256" key="1">
    <source>
        <dbReference type="ARBA" id="ARBA00004651"/>
    </source>
</evidence>
<dbReference type="GO" id="GO:0005886">
    <property type="term" value="C:plasma membrane"/>
    <property type="evidence" value="ECO:0007669"/>
    <property type="project" value="UniProtKB-SubCell"/>
</dbReference>
<dbReference type="RefSeq" id="WP_147784051.1">
    <property type="nucleotide sequence ID" value="NZ_VRMG01000008.1"/>
</dbReference>
<feature type="transmembrane region" description="Helical" evidence="7">
    <location>
        <begin position="12"/>
        <end position="31"/>
    </location>
</feature>
<evidence type="ECO:0000256" key="4">
    <source>
        <dbReference type="ARBA" id="ARBA00022692"/>
    </source>
</evidence>
<dbReference type="Proteomes" id="UP000321379">
    <property type="component" value="Unassembled WGS sequence"/>
</dbReference>
<accession>A0A5C8UNY1</accession>
<dbReference type="Pfam" id="PF03601">
    <property type="entry name" value="Cons_hypoth698"/>
    <property type="match status" value="1"/>
</dbReference>
<keyword evidence="5 7" id="KW-1133">Transmembrane helix</keyword>
<feature type="transmembrane region" description="Helical" evidence="7">
    <location>
        <begin position="96"/>
        <end position="118"/>
    </location>
</feature>
<evidence type="ECO:0000256" key="3">
    <source>
        <dbReference type="ARBA" id="ARBA00022475"/>
    </source>
</evidence>
<comment type="caution">
    <text evidence="8">The sequence shown here is derived from an EMBL/GenBank/DDBJ whole genome shotgun (WGS) entry which is preliminary data.</text>
</comment>
<keyword evidence="6 7" id="KW-0472">Membrane</keyword>
<evidence type="ECO:0000256" key="5">
    <source>
        <dbReference type="ARBA" id="ARBA00022989"/>
    </source>
</evidence>
<keyword evidence="3" id="KW-1003">Cell membrane</keyword>
<comment type="subcellular location">
    <subcellularLocation>
        <location evidence="1">Cell membrane</location>
        <topology evidence="1">Multi-pass membrane protein</topology>
    </subcellularLocation>
</comment>
<dbReference type="EMBL" id="VRMG01000008">
    <property type="protein sequence ID" value="TXN30008.1"/>
    <property type="molecule type" value="Genomic_DNA"/>
</dbReference>
<feature type="transmembrane region" description="Helical" evidence="7">
    <location>
        <begin position="162"/>
        <end position="183"/>
    </location>
</feature>
<reference evidence="8 9" key="1">
    <citation type="submission" date="2019-08" db="EMBL/GenBank/DDBJ databases">
        <title>Bacterial whole genome sequence for Glaciihabitans sp. CHu50b-6-2.</title>
        <authorList>
            <person name="Jin L."/>
        </authorList>
    </citation>
    <scope>NUCLEOTIDE SEQUENCE [LARGE SCALE GENOMIC DNA]</scope>
    <source>
        <strain evidence="8 9">CHu50b-6-2</strain>
    </source>
</reference>
<feature type="transmembrane region" description="Helical" evidence="7">
    <location>
        <begin position="130"/>
        <end position="150"/>
    </location>
</feature>
<dbReference type="PANTHER" id="PTHR30106:SF2">
    <property type="entry name" value="UPF0324 INNER MEMBRANE PROTEIN YEIH"/>
    <property type="match status" value="1"/>
</dbReference>
<name>A0A5C8UNY1_9MICO</name>
<evidence type="ECO:0000256" key="7">
    <source>
        <dbReference type="SAM" id="Phobius"/>
    </source>
</evidence>
<proteinExistence type="inferred from homology"/>
<feature type="transmembrane region" description="Helical" evidence="7">
    <location>
        <begin position="37"/>
        <end position="57"/>
    </location>
</feature>
<dbReference type="AlphaFoldDB" id="A0A5C8UNY1"/>
<gene>
    <name evidence="8" type="ORF">FVP33_12850</name>
</gene>
<keyword evidence="9" id="KW-1185">Reference proteome</keyword>
<feature type="transmembrane region" description="Helical" evidence="7">
    <location>
        <begin position="69"/>
        <end position="90"/>
    </location>
</feature>
<evidence type="ECO:0000256" key="6">
    <source>
        <dbReference type="ARBA" id="ARBA00023136"/>
    </source>
</evidence>
<feature type="transmembrane region" description="Helical" evidence="7">
    <location>
        <begin position="252"/>
        <end position="275"/>
    </location>
</feature>
<comment type="similarity">
    <text evidence="2">Belongs to the UPF0324 family.</text>
</comment>
<dbReference type="PANTHER" id="PTHR30106">
    <property type="entry name" value="INNER MEMBRANE PROTEIN YEIH-RELATED"/>
    <property type="match status" value="1"/>
</dbReference>
<organism evidence="8 9">
    <name type="scientific">Lacisediminihabitans profunda</name>
    <dbReference type="NCBI Taxonomy" id="2594790"/>
    <lineage>
        <taxon>Bacteria</taxon>
        <taxon>Bacillati</taxon>
        <taxon>Actinomycetota</taxon>
        <taxon>Actinomycetes</taxon>
        <taxon>Micrococcales</taxon>
        <taxon>Microbacteriaceae</taxon>
        <taxon>Lacisediminihabitans</taxon>
    </lineage>
</organism>